<evidence type="ECO:0000256" key="4">
    <source>
        <dbReference type="ARBA" id="ARBA00022502"/>
    </source>
</evidence>
<gene>
    <name evidence="13" type="primary">GPI13</name>
    <name evidence="13" type="ORF">LTR97_003860</name>
</gene>
<evidence type="ECO:0000256" key="1">
    <source>
        <dbReference type="ARBA" id="ARBA00004477"/>
    </source>
</evidence>
<feature type="transmembrane region" description="Helical" evidence="12">
    <location>
        <begin position="996"/>
        <end position="1017"/>
    </location>
</feature>
<evidence type="ECO:0000256" key="7">
    <source>
        <dbReference type="ARBA" id="ARBA00022824"/>
    </source>
</evidence>
<dbReference type="InterPro" id="IPR017850">
    <property type="entry name" value="Alkaline_phosphatase_core_sf"/>
</dbReference>
<evidence type="ECO:0000256" key="6">
    <source>
        <dbReference type="ARBA" id="ARBA00022692"/>
    </source>
</evidence>
<name>A0AAN8A360_9PEZI</name>
<organism evidence="13 14">
    <name type="scientific">Elasticomyces elasticus</name>
    <dbReference type="NCBI Taxonomy" id="574655"/>
    <lineage>
        <taxon>Eukaryota</taxon>
        <taxon>Fungi</taxon>
        <taxon>Dikarya</taxon>
        <taxon>Ascomycota</taxon>
        <taxon>Pezizomycotina</taxon>
        <taxon>Dothideomycetes</taxon>
        <taxon>Dothideomycetidae</taxon>
        <taxon>Mycosphaerellales</taxon>
        <taxon>Teratosphaeriaceae</taxon>
        <taxon>Elasticomyces</taxon>
    </lineage>
</organism>
<feature type="transmembrane region" description="Helical" evidence="12">
    <location>
        <begin position="747"/>
        <end position="770"/>
    </location>
</feature>
<dbReference type="InterPro" id="IPR037675">
    <property type="entry name" value="PIG-O_N"/>
</dbReference>
<reference evidence="13" key="1">
    <citation type="submission" date="2023-08" db="EMBL/GenBank/DDBJ databases">
        <title>Black Yeasts Isolated from many extreme environments.</title>
        <authorList>
            <person name="Coleine C."/>
            <person name="Stajich J.E."/>
            <person name="Selbmann L."/>
        </authorList>
    </citation>
    <scope>NUCLEOTIDE SEQUENCE</scope>
    <source>
        <strain evidence="13">CCFEE 5810</strain>
    </source>
</reference>
<sequence length="1833" mass="202323">MDDGEPDSSAADELKNQNKQAAVQFKAQHALVVAFFVLLLVFHALGIYLFCSGFLLSRLVLQDRSQCDIPPAEIQDGYTTGSMDSGCWHPKSFDKAVVILVDALRYDFTVPFQPRPGDEQPHHFHNALPILYETSVEQPNNAFLRPFIADPPTTTLQRLKGLTTGTLPTFIDAGSNFAGTAIDEDNLIEQLYKAGRRVVHIGDDTWHSLFPGYFEPNLTKPFDSFNVWDLHTVDNGVNEHLFPLLESDMQGRWDVIIGHYLGVDHAGHRYGPDHPAMADKLKQMDGIFRQMIDKLDDNTLLVVMGDHGMDVKGDHGGESDDEVEAAVWMYSKRPMFGSRDAESVRPPLTAKERAVGQIDLVPTLAFLLGLPVPFNNLGQPIAEAFLGTKTDFNNLATVSRLTSAQIHRYQDQYSRARKLDESTTSTTSLLWRQASHIYEAARKATHNLSTAEAGRVADAFNAYQAENLRICRSLWARFDLVSMAMGISTLVGTFAIIAIYAHGIGADRATITPLLLGWGAAGTAVGAIVGAAVGLIPSLSLIQLSAFGAATGGISATLIGLWPARKILKLPLPRTFWGSLCFLVTLLLCIGFASNSFTIWEDEQLLFILTTFGVLMLASSLGQDLREDRMLGAANSVSFLVATKLSSLSRLCREEQMPNCRSSYYASATSSTSAGWQLSIPILVFAVLPSVIASFFHRTRNYQGIAIIWIGIALRVGLGLIAVFWVLDAADDNGWIPSISEASLKTSRVLVAQSVLALAFAGGYAIFIVASPLLEVKKEEAQPEESAPANAPEPLQPGEPIFTSLDDAPQKPKAKLIIFGYANTHGTRYLLLPCAWIIALQLLQKPMGQGTLALCMVSILNVLEVVDAIDQRHSALGPTLLALMGSYYFFKTGHQAALATIQWESAFIPLKTIAYPWSPFFVTLNTFGAQILCAIAVPAISIWKVPPKHPGLLGRIAGAMATHILFYAAIAVATVVEAAWLRRHLMLYRVFMPRMLLSIIVLLLVEFVGALVALVGVRFSIVSVNEVFGWPAKVLAKAPLHVDVLLQNISRPPPMAGQPPDPRTFDSWEDAFQYPLPVVRKLEQQLRKNNDENRQKLRSLVGASYRDLLGTAERIIEMDEQIKTVESNLSDIGRKCNARAVGRVGENHAKMRMTRDGREYGRNQAMAQTKVLESTLSSSARMMREGGDALTVAKLLVLSRLLHKSVGDSGEASSVIENHGRKLASLRRKLLAFIERSMQKPVTDKTSVARTLCAYALVTSSSAKDVLKHFLQVRLQLIEAKAESHTESAVLRMLDLYRQTLDDARSLFPKLFAESLSHLGKSPLLQDAQLRSLSELSLDFYGVWIAPDVQSFTPWVRHEQLLSSEVHEGLNAWSRHVEHRLLEAVTVYLRTETDAHAVVSARKEIVSRYLSLLSASSNNAKSKVVEHLRSIFVDRLKSLAEDCAREGSFVLDDLDVVRDTASSTVSSNIWQLASKDFDGSRGALHLRQAVLQGRHGRDEGVRMLCGKLDSWIERLHAFSDITQRMRSTKWDDADFDFDDLEDGDALLECLAKEDPETIRSTLRKATSDAVRDIDTSVQRAFESGGDEKLLLRLLRELDRRKRTLTETIGVADIEVLFADLVPSLRRQLVENVAARVFGRVSNSQKEHTVVPVSLWDGLPALPIQPSPSTYKLLTMLQRIMSDAGTDLWSPAAVTALKSSLEQKLAQHLNSVSSIESERASPTTNGHTIIDETPNSDMSEHADAGKSAVVNGESKVSDTRRNYQIQQLFDVLYLQRVMRHRNPADGAGLQDVATELVESLKLDKASSERLRKSANEYWKRTYLLFGLLAPSSPG</sequence>
<accession>A0AAN8A360</accession>
<feature type="transmembrane region" description="Helical" evidence="12">
    <location>
        <begin position="955"/>
        <end position="976"/>
    </location>
</feature>
<keyword evidence="9 12" id="KW-0472">Membrane</keyword>
<feature type="transmembrane region" description="Helical" evidence="12">
    <location>
        <begin position="515"/>
        <end position="537"/>
    </location>
</feature>
<dbReference type="GO" id="GO:0051377">
    <property type="term" value="F:mannose-ethanolamine phosphotransferase activity"/>
    <property type="evidence" value="ECO:0007669"/>
    <property type="project" value="InterPro"/>
</dbReference>
<comment type="caution">
    <text evidence="13">The sequence shown here is derived from an EMBL/GenBank/DDBJ whole genome shotgun (WGS) entry which is preliminary data.</text>
</comment>
<keyword evidence="7" id="KW-0256">Endoplasmic reticulum</keyword>
<comment type="similarity">
    <text evidence="3">Belongs to the PIGG/PIGN/PIGO family. PIGO subfamily.</text>
</comment>
<keyword evidence="10" id="KW-0325">Glycoprotein</keyword>
<dbReference type="Pfam" id="PF01663">
    <property type="entry name" value="Phosphodiest"/>
    <property type="match status" value="1"/>
</dbReference>
<keyword evidence="6 12" id="KW-0812">Transmembrane</keyword>
<dbReference type="InterPro" id="IPR039524">
    <property type="entry name" value="PIGO/GPI13"/>
</dbReference>
<dbReference type="Proteomes" id="UP001310594">
    <property type="component" value="Unassembled WGS sequence"/>
</dbReference>
<dbReference type="SUPFAM" id="SSF53649">
    <property type="entry name" value="Alkaline phosphatase-like"/>
    <property type="match status" value="1"/>
</dbReference>
<comment type="subcellular location">
    <subcellularLocation>
        <location evidence="1">Endoplasmic reticulum membrane</location>
        <topology evidence="1">Multi-pass membrane protein</topology>
    </subcellularLocation>
</comment>
<keyword evidence="4" id="KW-0337">GPI-anchor biosynthesis</keyword>
<evidence type="ECO:0000256" key="12">
    <source>
        <dbReference type="SAM" id="Phobius"/>
    </source>
</evidence>
<feature type="transmembrane region" description="Helical" evidence="12">
    <location>
        <begin position="576"/>
        <end position="593"/>
    </location>
</feature>
<feature type="transmembrane region" description="Helical" evidence="12">
    <location>
        <begin position="544"/>
        <end position="564"/>
    </location>
</feature>
<comment type="pathway">
    <text evidence="2">Glycolipid biosynthesis; glycosylphosphatidylinositol-anchor biosynthesis.</text>
</comment>
<feature type="transmembrane region" description="Helical" evidence="12">
    <location>
        <begin position="920"/>
        <end position="943"/>
    </location>
</feature>
<feature type="transmembrane region" description="Helical" evidence="12">
    <location>
        <begin position="480"/>
        <end position="503"/>
    </location>
</feature>
<dbReference type="GO" id="GO:0006506">
    <property type="term" value="P:GPI anchor biosynthetic process"/>
    <property type="evidence" value="ECO:0007669"/>
    <property type="project" value="UniProtKB-KW"/>
</dbReference>
<evidence type="ECO:0000256" key="8">
    <source>
        <dbReference type="ARBA" id="ARBA00022989"/>
    </source>
</evidence>
<keyword evidence="8 12" id="KW-1133">Transmembrane helix</keyword>
<dbReference type="InterPro" id="IPR002591">
    <property type="entry name" value="Phosphodiest/P_Trfase"/>
</dbReference>
<feature type="transmembrane region" description="Helical" evidence="12">
    <location>
        <begin position="707"/>
        <end position="727"/>
    </location>
</feature>
<evidence type="ECO:0000313" key="14">
    <source>
        <dbReference type="Proteomes" id="UP001310594"/>
    </source>
</evidence>
<protein>
    <submittedName>
        <fullName evidence="13">Mannose-ethanolamine phosphotransferase gpi13</fullName>
    </submittedName>
</protein>
<evidence type="ECO:0000256" key="3">
    <source>
        <dbReference type="ARBA" id="ARBA00008695"/>
    </source>
</evidence>
<keyword evidence="5" id="KW-0808">Transferase</keyword>
<evidence type="ECO:0000313" key="13">
    <source>
        <dbReference type="EMBL" id="KAK5702914.1"/>
    </source>
</evidence>
<dbReference type="PANTHER" id="PTHR23071:SF1">
    <property type="entry name" value="GPI ETHANOLAMINE PHOSPHATE TRANSFERASE 3"/>
    <property type="match status" value="1"/>
</dbReference>
<feature type="transmembrane region" description="Helical" evidence="12">
    <location>
        <begin position="674"/>
        <end position="695"/>
    </location>
</feature>
<feature type="compositionally biased region" description="Polar residues" evidence="11">
    <location>
        <begin position="1711"/>
        <end position="1736"/>
    </location>
</feature>
<evidence type="ECO:0000256" key="2">
    <source>
        <dbReference type="ARBA" id="ARBA00004687"/>
    </source>
</evidence>
<proteinExistence type="inferred from homology"/>
<evidence type="ECO:0000256" key="11">
    <source>
        <dbReference type="SAM" id="MobiDB-lite"/>
    </source>
</evidence>
<feature type="transmembrane region" description="Helical" evidence="12">
    <location>
        <begin position="30"/>
        <end position="56"/>
    </location>
</feature>
<dbReference type="EMBL" id="JAVRQU010000005">
    <property type="protein sequence ID" value="KAK5702914.1"/>
    <property type="molecule type" value="Genomic_DNA"/>
</dbReference>
<dbReference type="Pfam" id="PF08700">
    <property type="entry name" value="VPS51_Exo84_N"/>
    <property type="match status" value="1"/>
</dbReference>
<dbReference type="Gene3D" id="3.40.720.10">
    <property type="entry name" value="Alkaline Phosphatase, subunit A"/>
    <property type="match status" value="1"/>
</dbReference>
<dbReference type="PANTHER" id="PTHR23071">
    <property type="entry name" value="PHOSPHATIDYLINOSITOL GLYCAN"/>
    <property type="match status" value="1"/>
</dbReference>
<dbReference type="CDD" id="cd16023">
    <property type="entry name" value="GPI_EPT_3"/>
    <property type="match status" value="1"/>
</dbReference>
<evidence type="ECO:0000256" key="9">
    <source>
        <dbReference type="ARBA" id="ARBA00023136"/>
    </source>
</evidence>
<evidence type="ECO:0000256" key="10">
    <source>
        <dbReference type="ARBA" id="ARBA00023180"/>
    </source>
</evidence>
<dbReference type="GO" id="GO:0005789">
    <property type="term" value="C:endoplasmic reticulum membrane"/>
    <property type="evidence" value="ECO:0007669"/>
    <property type="project" value="UniProtKB-SubCell"/>
</dbReference>
<evidence type="ECO:0000256" key="5">
    <source>
        <dbReference type="ARBA" id="ARBA00022679"/>
    </source>
</evidence>
<feature type="region of interest" description="Disordered" evidence="11">
    <location>
        <begin position="1711"/>
        <end position="1755"/>
    </location>
</feature>